<dbReference type="InterPro" id="IPR036271">
    <property type="entry name" value="Tet_transcr_reg_TetR-rel_C_sf"/>
</dbReference>
<evidence type="ECO:0000259" key="3">
    <source>
        <dbReference type="PROSITE" id="PS50977"/>
    </source>
</evidence>
<dbReference type="RefSeq" id="WP_376847615.1">
    <property type="nucleotide sequence ID" value="NZ_JBHSFW010000024.1"/>
</dbReference>
<dbReference type="SUPFAM" id="SSF46689">
    <property type="entry name" value="Homeodomain-like"/>
    <property type="match status" value="1"/>
</dbReference>
<organism evidence="4 5">
    <name type="scientific">Camelliibacillus cellulosilyticus</name>
    <dbReference type="NCBI Taxonomy" id="2174486"/>
    <lineage>
        <taxon>Bacteria</taxon>
        <taxon>Bacillati</taxon>
        <taxon>Bacillota</taxon>
        <taxon>Bacilli</taxon>
        <taxon>Bacillales</taxon>
        <taxon>Sporolactobacillaceae</taxon>
        <taxon>Camelliibacillus</taxon>
    </lineage>
</organism>
<dbReference type="InterPro" id="IPR009057">
    <property type="entry name" value="Homeodomain-like_sf"/>
</dbReference>
<evidence type="ECO:0000313" key="5">
    <source>
        <dbReference type="Proteomes" id="UP001596022"/>
    </source>
</evidence>
<accession>A0ABV9GTA7</accession>
<evidence type="ECO:0000256" key="1">
    <source>
        <dbReference type="ARBA" id="ARBA00023125"/>
    </source>
</evidence>
<dbReference type="PRINTS" id="PR00455">
    <property type="entry name" value="HTHTETR"/>
</dbReference>
<name>A0ABV9GTA7_9BACL</name>
<comment type="caution">
    <text evidence="4">The sequence shown here is derived from an EMBL/GenBank/DDBJ whole genome shotgun (WGS) entry which is preliminary data.</text>
</comment>
<sequence>MVPSKKEKQHQIHNERREQILGAAVKVFSRRGVIGTKMSMIAEEAGISHGLLYHYFKSKDELFITLVEWAMEQSRSTMMYVYQLPGSPIKKIKTLTEIILHEGDSAYFMLIHQARTSDGVPERANELIKQYPIKTYVDQLLPLFEEGQQVGEIVAGDPRKLISCYLSIISGLMLLGAQENEDYYKPDVDILLRIITAS</sequence>
<proteinExistence type="predicted"/>
<dbReference type="PANTHER" id="PTHR30055:SF146">
    <property type="entry name" value="HTH-TYPE TRANSCRIPTIONAL DUAL REGULATOR CECR"/>
    <property type="match status" value="1"/>
</dbReference>
<reference evidence="5" key="1">
    <citation type="journal article" date="2019" name="Int. J. Syst. Evol. Microbiol.">
        <title>The Global Catalogue of Microorganisms (GCM) 10K type strain sequencing project: providing services to taxonomists for standard genome sequencing and annotation.</title>
        <authorList>
            <consortium name="The Broad Institute Genomics Platform"/>
            <consortium name="The Broad Institute Genome Sequencing Center for Infectious Disease"/>
            <person name="Wu L."/>
            <person name="Ma J."/>
        </authorList>
    </citation>
    <scope>NUCLEOTIDE SEQUENCE [LARGE SCALE GENOMIC DNA]</scope>
    <source>
        <strain evidence="5">CGMCC 1.16306</strain>
    </source>
</reference>
<gene>
    <name evidence="4" type="ORF">ACFO4N_17565</name>
</gene>
<dbReference type="PROSITE" id="PS50977">
    <property type="entry name" value="HTH_TETR_2"/>
    <property type="match status" value="1"/>
</dbReference>
<keyword evidence="5" id="KW-1185">Reference proteome</keyword>
<dbReference type="Proteomes" id="UP001596022">
    <property type="component" value="Unassembled WGS sequence"/>
</dbReference>
<dbReference type="Gene3D" id="1.10.357.10">
    <property type="entry name" value="Tetracycline Repressor, domain 2"/>
    <property type="match status" value="1"/>
</dbReference>
<protein>
    <submittedName>
        <fullName evidence="4">TetR/AcrR family transcriptional regulator</fullName>
    </submittedName>
</protein>
<evidence type="ECO:0000256" key="2">
    <source>
        <dbReference type="PROSITE-ProRule" id="PRU00335"/>
    </source>
</evidence>
<feature type="DNA-binding region" description="H-T-H motif" evidence="2">
    <location>
        <begin position="37"/>
        <end position="56"/>
    </location>
</feature>
<dbReference type="EMBL" id="JBHSFW010000024">
    <property type="protein sequence ID" value="MFC4620502.1"/>
    <property type="molecule type" value="Genomic_DNA"/>
</dbReference>
<dbReference type="SUPFAM" id="SSF48498">
    <property type="entry name" value="Tetracyclin repressor-like, C-terminal domain"/>
    <property type="match status" value="1"/>
</dbReference>
<dbReference type="PANTHER" id="PTHR30055">
    <property type="entry name" value="HTH-TYPE TRANSCRIPTIONAL REGULATOR RUTR"/>
    <property type="match status" value="1"/>
</dbReference>
<feature type="domain" description="HTH tetR-type" evidence="3">
    <location>
        <begin position="14"/>
        <end position="74"/>
    </location>
</feature>
<dbReference type="InterPro" id="IPR001647">
    <property type="entry name" value="HTH_TetR"/>
</dbReference>
<dbReference type="Pfam" id="PF00440">
    <property type="entry name" value="TetR_N"/>
    <property type="match status" value="1"/>
</dbReference>
<dbReference type="InterPro" id="IPR050109">
    <property type="entry name" value="HTH-type_TetR-like_transc_reg"/>
</dbReference>
<evidence type="ECO:0000313" key="4">
    <source>
        <dbReference type="EMBL" id="MFC4620502.1"/>
    </source>
</evidence>
<keyword evidence="1 2" id="KW-0238">DNA-binding</keyword>